<dbReference type="AlphaFoldDB" id="A0A4V3UR62"/>
<protein>
    <submittedName>
        <fullName evidence="7">RND family efflux transporter MFP subunit</fullName>
    </submittedName>
</protein>
<evidence type="ECO:0000256" key="2">
    <source>
        <dbReference type="SAM" id="Coils"/>
    </source>
</evidence>
<dbReference type="Pfam" id="PF25954">
    <property type="entry name" value="Beta-barrel_RND_2"/>
    <property type="match status" value="1"/>
</dbReference>
<dbReference type="InterPro" id="IPR058649">
    <property type="entry name" value="CzcB_C"/>
</dbReference>
<dbReference type="OrthoDB" id="9789643at2"/>
<evidence type="ECO:0000259" key="5">
    <source>
        <dbReference type="Pfam" id="PF25954"/>
    </source>
</evidence>
<keyword evidence="3" id="KW-1133">Transmembrane helix</keyword>
<feature type="coiled-coil region" evidence="2">
    <location>
        <begin position="131"/>
        <end position="189"/>
    </location>
</feature>
<dbReference type="Pfam" id="PF25975">
    <property type="entry name" value="CzcB_C"/>
    <property type="match status" value="1"/>
</dbReference>
<evidence type="ECO:0000259" key="6">
    <source>
        <dbReference type="Pfam" id="PF25975"/>
    </source>
</evidence>
<feature type="transmembrane region" description="Helical" evidence="3">
    <location>
        <begin position="28"/>
        <end position="46"/>
    </location>
</feature>
<dbReference type="RefSeq" id="WP_133879449.1">
    <property type="nucleotide sequence ID" value="NZ_MWIN01000023.1"/>
</dbReference>
<dbReference type="Gene3D" id="2.40.50.100">
    <property type="match status" value="1"/>
</dbReference>
<sequence length="411" mass="43689">MQDKSALLGSLKIDRGPLEEPSSGKGRLVAIVVVIALLVGLGGWFLRPDPAIPVTTTTARAQGSGAAGAGSVLDASGYVVARRRATVSSKVTGKVVELMIEEGTRVEQGQVLARIDDSNLRAQLELSRSQMEASKAQLTEVQVQLVEADRNLKRTKELAGRQLLSQSALDNAQANADSLRARLESTRRNVTVSERSVSVQQQELDDTIVRAPFAGVITVKNAQPGEMISPLSAGGDGTRTGIGTLVDMESLEVEVDVNENFINRVHAGQEAQSTLNAYPDWKIPSEVIAVIPTADRSKATVKVRIALKVKDPRVLPDMGARVSFMAEKADDSGKPARPIVLVDKSAVNRGAQEAVVFMLRGETAERRAVTLGDTRGNDIEVTAGLSGGETLVIGDFAKLADGARVAVKTKE</sequence>
<dbReference type="InterPro" id="IPR058625">
    <property type="entry name" value="MdtA-like_BSH"/>
</dbReference>
<feature type="domain" description="Multidrug resistance protein MdtA-like barrel-sandwich hybrid" evidence="4">
    <location>
        <begin position="83"/>
        <end position="229"/>
    </location>
</feature>
<evidence type="ECO:0000256" key="3">
    <source>
        <dbReference type="SAM" id="Phobius"/>
    </source>
</evidence>
<organism evidence="7 8">
    <name type="scientific">Panacagrimonas perspica</name>
    <dbReference type="NCBI Taxonomy" id="381431"/>
    <lineage>
        <taxon>Bacteria</taxon>
        <taxon>Pseudomonadati</taxon>
        <taxon>Pseudomonadota</taxon>
        <taxon>Gammaproteobacteria</taxon>
        <taxon>Nevskiales</taxon>
        <taxon>Nevskiaceae</taxon>
        <taxon>Panacagrimonas</taxon>
    </lineage>
</organism>
<comment type="similarity">
    <text evidence="1">Belongs to the membrane fusion protein (MFP) (TC 8.A.1) family.</text>
</comment>
<proteinExistence type="inferred from homology"/>
<evidence type="ECO:0000313" key="7">
    <source>
        <dbReference type="EMBL" id="TDU30810.1"/>
    </source>
</evidence>
<dbReference type="GO" id="GO:0015562">
    <property type="term" value="F:efflux transmembrane transporter activity"/>
    <property type="evidence" value="ECO:0007669"/>
    <property type="project" value="TreeGrafter"/>
</dbReference>
<feature type="domain" description="CusB-like beta-barrel" evidence="5">
    <location>
        <begin position="253"/>
        <end position="327"/>
    </location>
</feature>
<dbReference type="InterPro" id="IPR058792">
    <property type="entry name" value="Beta-barrel_RND_2"/>
</dbReference>
<evidence type="ECO:0000256" key="1">
    <source>
        <dbReference type="ARBA" id="ARBA00009477"/>
    </source>
</evidence>
<dbReference type="InterPro" id="IPR006143">
    <property type="entry name" value="RND_pump_MFP"/>
</dbReference>
<reference evidence="7 8" key="1">
    <citation type="submission" date="2019-03" db="EMBL/GenBank/DDBJ databases">
        <title>Genomic Encyclopedia of Type Strains, Phase IV (KMG-IV): sequencing the most valuable type-strain genomes for metagenomic binning, comparative biology and taxonomic classification.</title>
        <authorList>
            <person name="Goeker M."/>
        </authorList>
    </citation>
    <scope>NUCLEOTIDE SEQUENCE [LARGE SCALE GENOMIC DNA]</scope>
    <source>
        <strain evidence="7 8">DSM 26377</strain>
    </source>
</reference>
<comment type="caution">
    <text evidence="7">The sequence shown here is derived from an EMBL/GenBank/DDBJ whole genome shotgun (WGS) entry which is preliminary data.</text>
</comment>
<dbReference type="PANTHER" id="PTHR30469">
    <property type="entry name" value="MULTIDRUG RESISTANCE PROTEIN MDTA"/>
    <property type="match status" value="1"/>
</dbReference>
<dbReference type="Pfam" id="PF25917">
    <property type="entry name" value="BSH_RND"/>
    <property type="match status" value="1"/>
</dbReference>
<keyword evidence="8" id="KW-1185">Reference proteome</keyword>
<dbReference type="Gene3D" id="2.40.420.20">
    <property type="match status" value="1"/>
</dbReference>
<keyword evidence="3" id="KW-0472">Membrane</keyword>
<dbReference type="EMBL" id="SOBT01000008">
    <property type="protein sequence ID" value="TDU30810.1"/>
    <property type="molecule type" value="Genomic_DNA"/>
</dbReference>
<dbReference type="Proteomes" id="UP000295341">
    <property type="component" value="Unassembled WGS sequence"/>
</dbReference>
<keyword evidence="2" id="KW-0175">Coiled coil</keyword>
<accession>A0A4V3UR62</accession>
<feature type="domain" description="CzcB-like C-terminal circularly permuted SH3-like" evidence="6">
    <location>
        <begin position="340"/>
        <end position="392"/>
    </location>
</feature>
<name>A0A4V3UR62_9GAMM</name>
<dbReference type="PANTHER" id="PTHR30469:SF38">
    <property type="entry name" value="HLYD FAMILY SECRETION PROTEIN"/>
    <property type="match status" value="1"/>
</dbReference>
<dbReference type="Gene3D" id="1.10.287.470">
    <property type="entry name" value="Helix hairpin bin"/>
    <property type="match status" value="1"/>
</dbReference>
<evidence type="ECO:0000259" key="4">
    <source>
        <dbReference type="Pfam" id="PF25917"/>
    </source>
</evidence>
<evidence type="ECO:0000313" key="8">
    <source>
        <dbReference type="Proteomes" id="UP000295341"/>
    </source>
</evidence>
<dbReference type="Gene3D" id="2.40.30.170">
    <property type="match status" value="1"/>
</dbReference>
<keyword evidence="3" id="KW-0812">Transmembrane</keyword>
<dbReference type="GO" id="GO:1990281">
    <property type="term" value="C:efflux pump complex"/>
    <property type="evidence" value="ECO:0007669"/>
    <property type="project" value="TreeGrafter"/>
</dbReference>
<dbReference type="SUPFAM" id="SSF111369">
    <property type="entry name" value="HlyD-like secretion proteins"/>
    <property type="match status" value="1"/>
</dbReference>
<gene>
    <name evidence="7" type="ORF">DFR24_0166</name>
</gene>
<dbReference type="NCBIfam" id="TIGR01730">
    <property type="entry name" value="RND_mfp"/>
    <property type="match status" value="1"/>
</dbReference>